<reference evidence="13 14" key="1">
    <citation type="journal article" date="2018" name="Sci. Rep.">
        <title>Genomic signatures of local adaptation to the degree of environmental predictability in rotifers.</title>
        <authorList>
            <person name="Franch-Gras L."/>
            <person name="Hahn C."/>
            <person name="Garcia-Roger E.M."/>
            <person name="Carmona M.J."/>
            <person name="Serra M."/>
            <person name="Gomez A."/>
        </authorList>
    </citation>
    <scope>NUCLEOTIDE SEQUENCE [LARGE SCALE GENOMIC DNA]</scope>
    <source>
        <strain evidence="13">HYR1</strain>
    </source>
</reference>
<evidence type="ECO:0000256" key="1">
    <source>
        <dbReference type="ARBA" id="ARBA00001974"/>
    </source>
</evidence>
<organism evidence="13 14">
    <name type="scientific">Brachionus plicatilis</name>
    <name type="common">Marine rotifer</name>
    <name type="synonym">Brachionus muelleri</name>
    <dbReference type="NCBI Taxonomy" id="10195"/>
    <lineage>
        <taxon>Eukaryota</taxon>
        <taxon>Metazoa</taxon>
        <taxon>Spiralia</taxon>
        <taxon>Gnathifera</taxon>
        <taxon>Rotifera</taxon>
        <taxon>Eurotatoria</taxon>
        <taxon>Monogononta</taxon>
        <taxon>Pseudotrocha</taxon>
        <taxon>Ploima</taxon>
        <taxon>Brachionidae</taxon>
        <taxon>Brachionus</taxon>
    </lineage>
</organism>
<dbReference type="GO" id="GO:0000139">
    <property type="term" value="C:Golgi membrane"/>
    <property type="evidence" value="ECO:0007669"/>
    <property type="project" value="TreeGrafter"/>
</dbReference>
<feature type="domain" description="Thioredoxin" evidence="12">
    <location>
        <begin position="61"/>
        <end position="196"/>
    </location>
</feature>
<comment type="similarity">
    <text evidence="2">Belongs to the quiescin-sulfhydryl oxidase (QSOX) family.</text>
</comment>
<feature type="domain" description="ERV/ALR sulfhydryl oxidase" evidence="11">
    <location>
        <begin position="456"/>
        <end position="565"/>
    </location>
</feature>
<evidence type="ECO:0000259" key="11">
    <source>
        <dbReference type="PROSITE" id="PS51324"/>
    </source>
</evidence>
<dbReference type="InterPro" id="IPR039798">
    <property type="entry name" value="Sulfhydryl_oxidase"/>
</dbReference>
<dbReference type="PROSITE" id="PS51324">
    <property type="entry name" value="ERV_ALR"/>
    <property type="match status" value="1"/>
</dbReference>
<accession>A0A3M7T4P4</accession>
<dbReference type="OrthoDB" id="59470at2759"/>
<evidence type="ECO:0000256" key="4">
    <source>
        <dbReference type="ARBA" id="ARBA00022729"/>
    </source>
</evidence>
<dbReference type="Proteomes" id="UP000276133">
    <property type="component" value="Unassembled WGS sequence"/>
</dbReference>
<comment type="caution">
    <text evidence="13">The sequence shown here is derived from an EMBL/GenBank/DDBJ whole genome shotgun (WGS) entry which is preliminary data.</text>
</comment>
<dbReference type="GO" id="GO:0003756">
    <property type="term" value="F:protein disulfide isomerase activity"/>
    <property type="evidence" value="ECO:0007669"/>
    <property type="project" value="TreeGrafter"/>
</dbReference>
<keyword evidence="6 10" id="KW-0560">Oxidoreductase</keyword>
<dbReference type="InterPro" id="IPR017937">
    <property type="entry name" value="Thioredoxin_CS"/>
</dbReference>
<dbReference type="Gene3D" id="3.40.30.10">
    <property type="entry name" value="Glutaredoxin"/>
    <property type="match status" value="2"/>
</dbReference>
<dbReference type="InterPro" id="IPR013766">
    <property type="entry name" value="Thioredoxin_domain"/>
</dbReference>
<dbReference type="InterPro" id="IPR036249">
    <property type="entry name" value="Thioredoxin-like_sf"/>
</dbReference>
<keyword evidence="5 10" id="KW-0274">FAD</keyword>
<sequence>MFKIQKGLDTVEWHSSLQVGPPRSGHRGHIRPELVKDCLIRRNAFRNRIARMWNKLPDSVNVSINQLPDGSASLYQPGKDNIELLNSDNIKTTVYGSNKAWFVEFYSHWCGACQRFAAHWKDLAQKTKPWHSKVINIAAINCADPKNDKICREFNIEYYPTLRLFPPNADFQNPDHDSKLINNRDDLEDKIVEFLDQVNPVPPEWPIFKDYTSKRLDTIFLDNKDAKHGFLVFEDKKSALGKQLMLDFSDRTDLVIRRATPESNAFLMENFQIEKRKLPVVYLIFNSKGSMKKHAEFWENFGSKNLDNGLDIRTKYKILIDEFKKNRNQNEDLAQEEELKENGDNSSNNKVIFSQNKVYMQDLESGLNMILRFEVPRSKLINGEKLDALNKWIKALVKYFPGRKEVVNYLTNLDRKLSSINSNEITGDQWIQMTKEDQNNESYLPESTEWAHCKGSTPNYRGFPCSLWTLFHSLTVRQYELEMTKSKPFEQGFDVREVFEAIRLFVKYFFRCSECSKNFQKGTLDYLDHLKQAQDAVLYLWRCHNIANKHLTDDLTADPAYPKIQFPSKTQCEKCYNGTSEFVSDEVFNYLVSFYASKNIVPIINKRDHIGDLDFNGLDENDLKGFKEGFKINHENIIPKEINLKNNSSTHLPLIFFLSFVAFGSCYLYSSLKKTNYKLQKHIV</sequence>
<dbReference type="STRING" id="10195.A0A3M7T4P4"/>
<dbReference type="GO" id="GO:0006457">
    <property type="term" value="P:protein folding"/>
    <property type="evidence" value="ECO:0007669"/>
    <property type="project" value="TreeGrafter"/>
</dbReference>
<dbReference type="GO" id="GO:0005615">
    <property type="term" value="C:extracellular space"/>
    <property type="evidence" value="ECO:0007669"/>
    <property type="project" value="TreeGrafter"/>
</dbReference>
<gene>
    <name evidence="13" type="ORF">BpHYR1_039429</name>
</gene>
<dbReference type="Gene3D" id="1.20.120.1960">
    <property type="entry name" value="QSOX sulfhydryl oxidase domain"/>
    <property type="match status" value="1"/>
</dbReference>
<evidence type="ECO:0000256" key="5">
    <source>
        <dbReference type="ARBA" id="ARBA00022827"/>
    </source>
</evidence>
<dbReference type="InterPro" id="IPR017905">
    <property type="entry name" value="ERV/ALR_sulphydryl_oxidase"/>
</dbReference>
<dbReference type="FunFam" id="1.20.120.1960:FF:000001">
    <property type="entry name" value="Sulfhydryl oxidase"/>
    <property type="match status" value="1"/>
</dbReference>
<evidence type="ECO:0000256" key="6">
    <source>
        <dbReference type="ARBA" id="ARBA00023002"/>
    </source>
</evidence>
<dbReference type="PROSITE" id="PS51352">
    <property type="entry name" value="THIOREDOXIN_2"/>
    <property type="match status" value="1"/>
</dbReference>
<dbReference type="PROSITE" id="PS00194">
    <property type="entry name" value="THIOREDOXIN_1"/>
    <property type="match status" value="1"/>
</dbReference>
<proteinExistence type="inferred from homology"/>
<dbReference type="Pfam" id="PF18371">
    <property type="entry name" value="FAD_SOX"/>
    <property type="match status" value="1"/>
</dbReference>
<dbReference type="InterPro" id="IPR042568">
    <property type="entry name" value="QSOX_FAD-bd_sf"/>
</dbReference>
<name>A0A3M7T4P4_BRAPC</name>
<evidence type="ECO:0000256" key="2">
    <source>
        <dbReference type="ARBA" id="ARBA00006041"/>
    </source>
</evidence>
<keyword evidence="10" id="KW-0472">Membrane</keyword>
<comment type="cofactor">
    <cofactor evidence="1 10">
        <name>FAD</name>
        <dbReference type="ChEBI" id="CHEBI:57692"/>
    </cofactor>
</comment>
<evidence type="ECO:0000256" key="8">
    <source>
        <dbReference type="ARBA" id="ARBA00023180"/>
    </source>
</evidence>
<evidence type="ECO:0000256" key="9">
    <source>
        <dbReference type="ARBA" id="ARBA00048864"/>
    </source>
</evidence>
<dbReference type="GO" id="GO:0016971">
    <property type="term" value="F:flavin-dependent sulfhydryl oxidase activity"/>
    <property type="evidence" value="ECO:0007669"/>
    <property type="project" value="InterPro"/>
</dbReference>
<keyword evidence="7" id="KW-1015">Disulfide bond</keyword>
<feature type="transmembrane region" description="Helical" evidence="10">
    <location>
        <begin position="652"/>
        <end position="672"/>
    </location>
</feature>
<evidence type="ECO:0000256" key="10">
    <source>
        <dbReference type="RuleBase" id="RU371123"/>
    </source>
</evidence>
<protein>
    <recommendedName>
        <fullName evidence="10">Sulfhydryl oxidase</fullName>
        <ecNumber evidence="10">1.8.3.2</ecNumber>
    </recommendedName>
</protein>
<dbReference type="PANTHER" id="PTHR22897">
    <property type="entry name" value="QUIESCIN Q6-RELATED SULFHYDRYL OXIDASE"/>
    <property type="match status" value="1"/>
</dbReference>
<keyword evidence="8" id="KW-0325">Glycoprotein</keyword>
<dbReference type="SUPFAM" id="SSF69000">
    <property type="entry name" value="FAD-dependent thiol oxidase"/>
    <property type="match status" value="1"/>
</dbReference>
<evidence type="ECO:0000256" key="7">
    <source>
        <dbReference type="ARBA" id="ARBA00023157"/>
    </source>
</evidence>
<keyword evidence="14" id="KW-1185">Reference proteome</keyword>
<dbReference type="InterPro" id="IPR040986">
    <property type="entry name" value="QSOX_FAD-bd_dom"/>
</dbReference>
<comment type="catalytic activity">
    <reaction evidence="9 10">
        <text>2 R'C(R)SH + O2 = R'C(R)S-S(R)CR' + H2O2</text>
        <dbReference type="Rhea" id="RHEA:17357"/>
        <dbReference type="ChEBI" id="CHEBI:15379"/>
        <dbReference type="ChEBI" id="CHEBI:16240"/>
        <dbReference type="ChEBI" id="CHEBI:16520"/>
        <dbReference type="ChEBI" id="CHEBI:17412"/>
        <dbReference type="EC" id="1.8.3.2"/>
    </reaction>
</comment>
<dbReference type="AlphaFoldDB" id="A0A3M7T4P4"/>
<evidence type="ECO:0000313" key="14">
    <source>
        <dbReference type="Proteomes" id="UP000276133"/>
    </source>
</evidence>
<dbReference type="EMBL" id="REGN01000300">
    <property type="protein sequence ID" value="RNA42907.1"/>
    <property type="molecule type" value="Genomic_DNA"/>
</dbReference>
<dbReference type="PANTHER" id="PTHR22897:SF8">
    <property type="entry name" value="SULFHYDRYL OXIDASE"/>
    <property type="match status" value="1"/>
</dbReference>
<dbReference type="EC" id="1.8.3.2" evidence="10"/>
<evidence type="ECO:0000313" key="13">
    <source>
        <dbReference type="EMBL" id="RNA42907.1"/>
    </source>
</evidence>
<evidence type="ECO:0000256" key="3">
    <source>
        <dbReference type="ARBA" id="ARBA00022630"/>
    </source>
</evidence>
<dbReference type="Gene3D" id="1.20.120.310">
    <property type="entry name" value="ERV/ALR sulfhydryl oxidase domain"/>
    <property type="match status" value="1"/>
</dbReference>
<dbReference type="InterPro" id="IPR036774">
    <property type="entry name" value="ERV/ALR_sulphydryl_oxid_sf"/>
</dbReference>
<keyword evidence="10" id="KW-0812">Transmembrane</keyword>
<dbReference type="Pfam" id="PF04777">
    <property type="entry name" value="Evr1_Alr"/>
    <property type="match status" value="1"/>
</dbReference>
<keyword evidence="4" id="KW-0732">Signal</keyword>
<dbReference type="Pfam" id="PF00085">
    <property type="entry name" value="Thioredoxin"/>
    <property type="match status" value="1"/>
</dbReference>
<keyword evidence="10" id="KW-1133">Transmembrane helix</keyword>
<evidence type="ECO:0000259" key="12">
    <source>
        <dbReference type="PROSITE" id="PS51352"/>
    </source>
</evidence>
<dbReference type="SUPFAM" id="SSF52833">
    <property type="entry name" value="Thioredoxin-like"/>
    <property type="match status" value="1"/>
</dbReference>
<keyword evidence="3 10" id="KW-0285">Flavoprotein</keyword>